<proteinExistence type="predicted"/>
<protein>
    <submittedName>
        <fullName evidence="1">Uncharacterized protein</fullName>
    </submittedName>
</protein>
<dbReference type="OrthoDB" id="6362691at2759"/>
<dbReference type="Gene3D" id="2.130.10.130">
    <property type="entry name" value="Integrin alpha, N-terminal"/>
    <property type="match status" value="1"/>
</dbReference>
<accession>A0A7R9GLT6</accession>
<dbReference type="EMBL" id="CAJPEX010012544">
    <property type="protein sequence ID" value="CAG0925366.1"/>
    <property type="molecule type" value="Genomic_DNA"/>
</dbReference>
<dbReference type="Proteomes" id="UP000678499">
    <property type="component" value="Unassembled WGS sequence"/>
</dbReference>
<name>A0A7R9GLT6_9CRUS</name>
<reference evidence="1" key="1">
    <citation type="submission" date="2020-11" db="EMBL/GenBank/DDBJ databases">
        <authorList>
            <person name="Tran Van P."/>
        </authorList>
    </citation>
    <scope>NUCLEOTIDE SEQUENCE</scope>
</reference>
<evidence type="ECO:0000313" key="1">
    <source>
        <dbReference type="EMBL" id="CAD7285214.1"/>
    </source>
</evidence>
<feature type="non-terminal residue" evidence="1">
    <location>
        <position position="1"/>
    </location>
</feature>
<sequence length="155" mass="17611">ICGHLWKQQIRNRLKNEAEFYLPNGACYWFSAQALLTSQEPKKLIPLLPQEFQTVDMHPPNKKNEYVYALGQAGTSVHFPDDPSQVVLGAPGMFSWRAKALLHHKVLEMSRMSKGLKVIHLAKSSEQRFAFSWDTTTSAWCLHGLKPSAKAPFNF</sequence>
<organism evidence="1">
    <name type="scientific">Notodromas monacha</name>
    <dbReference type="NCBI Taxonomy" id="399045"/>
    <lineage>
        <taxon>Eukaryota</taxon>
        <taxon>Metazoa</taxon>
        <taxon>Ecdysozoa</taxon>
        <taxon>Arthropoda</taxon>
        <taxon>Crustacea</taxon>
        <taxon>Oligostraca</taxon>
        <taxon>Ostracoda</taxon>
        <taxon>Podocopa</taxon>
        <taxon>Podocopida</taxon>
        <taxon>Cypridocopina</taxon>
        <taxon>Cypridoidea</taxon>
        <taxon>Cyprididae</taxon>
        <taxon>Notodromas</taxon>
    </lineage>
</organism>
<dbReference type="AlphaFoldDB" id="A0A7R9GLT6"/>
<gene>
    <name evidence="1" type="ORF">NMOB1V02_LOCUS12816</name>
</gene>
<dbReference type="InterPro" id="IPR028994">
    <property type="entry name" value="Integrin_alpha_N"/>
</dbReference>
<evidence type="ECO:0000313" key="2">
    <source>
        <dbReference type="Proteomes" id="UP000678499"/>
    </source>
</evidence>
<keyword evidence="2" id="KW-1185">Reference proteome</keyword>
<dbReference type="EMBL" id="OA894581">
    <property type="protein sequence ID" value="CAD7285214.1"/>
    <property type="molecule type" value="Genomic_DNA"/>
</dbReference>